<dbReference type="GO" id="GO:0006629">
    <property type="term" value="P:lipid metabolic process"/>
    <property type="evidence" value="ECO:0007669"/>
    <property type="project" value="UniProtKB-KW"/>
</dbReference>
<evidence type="ECO:0000313" key="5">
    <source>
        <dbReference type="EMBL" id="TVU12075.1"/>
    </source>
</evidence>
<dbReference type="InterPro" id="IPR036514">
    <property type="entry name" value="SGNH_hydro_sf"/>
</dbReference>
<protein>
    <recommendedName>
        <fullName evidence="7">SGNH hydrolase-type esterase domain-containing protein</fullName>
    </recommendedName>
</protein>
<dbReference type="EMBL" id="RWGY01000039">
    <property type="protein sequence ID" value="TVU12075.1"/>
    <property type="molecule type" value="Genomic_DNA"/>
</dbReference>
<gene>
    <name evidence="5" type="ORF">EJB05_45701</name>
</gene>
<comment type="similarity">
    <text evidence="1">Belongs to the 'GDSL' lipolytic enzyme family.</text>
</comment>
<evidence type="ECO:0000256" key="1">
    <source>
        <dbReference type="ARBA" id="ARBA00008668"/>
    </source>
</evidence>
<dbReference type="PANTHER" id="PTHR46020">
    <property type="entry name" value="OSJNBB0059K02.9 PROTEIN"/>
    <property type="match status" value="1"/>
</dbReference>
<evidence type="ECO:0000256" key="2">
    <source>
        <dbReference type="ARBA" id="ARBA00022801"/>
    </source>
</evidence>
<dbReference type="SUPFAM" id="SSF52266">
    <property type="entry name" value="SGNH hydrolase"/>
    <property type="match status" value="1"/>
</dbReference>
<dbReference type="PANTHER" id="PTHR46020:SF4">
    <property type="entry name" value="OS04G0650200 PROTEIN"/>
    <property type="match status" value="1"/>
</dbReference>
<dbReference type="Proteomes" id="UP000324897">
    <property type="component" value="Chromosome 3"/>
</dbReference>
<keyword evidence="6" id="KW-1185">Reference proteome</keyword>
<dbReference type="InterPro" id="IPR001087">
    <property type="entry name" value="GDSL"/>
</dbReference>
<dbReference type="OrthoDB" id="671228at2759"/>
<name>A0A5J9TLA2_9POAL</name>
<dbReference type="GO" id="GO:0016788">
    <property type="term" value="F:hydrolase activity, acting on ester bonds"/>
    <property type="evidence" value="ECO:0007669"/>
    <property type="project" value="InterPro"/>
</dbReference>
<reference evidence="5 6" key="1">
    <citation type="journal article" date="2019" name="Sci. Rep.">
        <title>A high-quality genome of Eragrostis curvula grass provides insights into Poaceae evolution and supports new strategies to enhance forage quality.</title>
        <authorList>
            <person name="Carballo J."/>
            <person name="Santos B.A.C.M."/>
            <person name="Zappacosta D."/>
            <person name="Garbus I."/>
            <person name="Selva J.P."/>
            <person name="Gallo C.A."/>
            <person name="Diaz A."/>
            <person name="Albertini E."/>
            <person name="Caccamo M."/>
            <person name="Echenique V."/>
        </authorList>
    </citation>
    <scope>NUCLEOTIDE SEQUENCE [LARGE SCALE GENOMIC DNA]</scope>
    <source>
        <strain evidence="6">cv. Victoria</strain>
        <tissue evidence="5">Leaf</tissue>
    </source>
</reference>
<feature type="chain" id="PRO_5023916513" description="SGNH hydrolase-type esterase domain-containing protein" evidence="4">
    <location>
        <begin position="21"/>
        <end position="363"/>
    </location>
</feature>
<evidence type="ECO:0000313" key="6">
    <source>
        <dbReference type="Proteomes" id="UP000324897"/>
    </source>
</evidence>
<organism evidence="5 6">
    <name type="scientific">Eragrostis curvula</name>
    <name type="common">weeping love grass</name>
    <dbReference type="NCBI Taxonomy" id="38414"/>
    <lineage>
        <taxon>Eukaryota</taxon>
        <taxon>Viridiplantae</taxon>
        <taxon>Streptophyta</taxon>
        <taxon>Embryophyta</taxon>
        <taxon>Tracheophyta</taxon>
        <taxon>Spermatophyta</taxon>
        <taxon>Magnoliopsida</taxon>
        <taxon>Liliopsida</taxon>
        <taxon>Poales</taxon>
        <taxon>Poaceae</taxon>
        <taxon>PACMAD clade</taxon>
        <taxon>Chloridoideae</taxon>
        <taxon>Eragrostideae</taxon>
        <taxon>Eragrostidinae</taxon>
        <taxon>Eragrostis</taxon>
    </lineage>
</organism>
<feature type="signal peptide" evidence="4">
    <location>
        <begin position="1"/>
        <end position="20"/>
    </location>
</feature>
<keyword evidence="4" id="KW-0732">Signal</keyword>
<evidence type="ECO:0000256" key="4">
    <source>
        <dbReference type="SAM" id="SignalP"/>
    </source>
</evidence>
<dbReference type="Gene3D" id="3.40.50.1110">
    <property type="entry name" value="SGNH hydrolase"/>
    <property type="match status" value="1"/>
</dbReference>
<proteinExistence type="inferred from homology"/>
<keyword evidence="3" id="KW-0443">Lipid metabolism</keyword>
<sequence>MKKIALLVLCFLLIVLNAGAHVEARKHRRSDRRPNYKLFVFGDSFVDIGNRGPTPQRIEISRQWYTPYGMSDPAHGNRATGRFSDGLVQPDFVAKILGRDESPPAVRLWHDDGREFTGLNFAVGGSSVYEEADAPCLRNQTEQLRSMVRNRYIDEEDVEDSVALIAVTGMRDYVGLTGVDTDDDLARFANSVTDRILDGVRRLQRMGVSKVLVDTMPALGCTPWRSWSTRYTRCDSRGNRLSDLHNTALRHKLGELDDVLLLDLNTIFNSIMSAVCFYRCIYDLHTAGSAASSQQFQRTLAPCCEAWNPDSYCGLVDDRGTKQYNLCPDPANFFYGDFWHPTQAAWTAVMQVLEEPIKDFLGI</sequence>
<dbReference type="Gramene" id="TVU12075">
    <property type="protein sequence ID" value="TVU12075"/>
    <property type="gene ID" value="EJB05_45701"/>
</dbReference>
<keyword evidence="2" id="KW-0378">Hydrolase</keyword>
<evidence type="ECO:0000256" key="3">
    <source>
        <dbReference type="ARBA" id="ARBA00023098"/>
    </source>
</evidence>
<dbReference type="Pfam" id="PF00657">
    <property type="entry name" value="Lipase_GDSL"/>
    <property type="match status" value="1"/>
</dbReference>
<accession>A0A5J9TLA2</accession>
<dbReference type="AlphaFoldDB" id="A0A5J9TLA2"/>
<comment type="caution">
    <text evidence="5">The sequence shown here is derived from an EMBL/GenBank/DDBJ whole genome shotgun (WGS) entry which is preliminary data.</text>
</comment>
<evidence type="ECO:0008006" key="7">
    <source>
        <dbReference type="Google" id="ProtNLM"/>
    </source>
</evidence>